<dbReference type="RefSeq" id="WP_005396908.1">
    <property type="nucleotide sequence ID" value="NZ_JH601088.1"/>
</dbReference>
<dbReference type="EMBL" id="AGEI01000003">
    <property type="protein sequence ID" value="EHR35999.1"/>
    <property type="molecule type" value="Genomic_DNA"/>
</dbReference>
<gene>
    <name evidence="2" type="ORF">HMPREF9709_00095</name>
</gene>
<keyword evidence="1" id="KW-0812">Transmembrane</keyword>
<dbReference type="AlphaFoldDB" id="H3NLB8"/>
<evidence type="ECO:0000313" key="2">
    <source>
        <dbReference type="EMBL" id="EHR35999.1"/>
    </source>
</evidence>
<comment type="caution">
    <text evidence="2">The sequence shown here is derived from an EMBL/GenBank/DDBJ whole genome shotgun (WGS) entry which is preliminary data.</text>
</comment>
<organism evidence="2 3">
    <name type="scientific">Helcococcus kunzii ATCC 51366</name>
    <dbReference type="NCBI Taxonomy" id="883114"/>
    <lineage>
        <taxon>Bacteria</taxon>
        <taxon>Bacillati</taxon>
        <taxon>Bacillota</taxon>
        <taxon>Tissierellia</taxon>
        <taxon>Tissierellales</taxon>
        <taxon>Peptoniphilaceae</taxon>
        <taxon>Helcococcus</taxon>
    </lineage>
</organism>
<dbReference type="GeneID" id="96998118"/>
<name>H3NLB8_9FIRM</name>
<accession>H3NLB8</accession>
<evidence type="ECO:0000256" key="1">
    <source>
        <dbReference type="SAM" id="Phobius"/>
    </source>
</evidence>
<evidence type="ECO:0000313" key="3">
    <source>
        <dbReference type="Proteomes" id="UP000004191"/>
    </source>
</evidence>
<feature type="transmembrane region" description="Helical" evidence="1">
    <location>
        <begin position="12"/>
        <end position="30"/>
    </location>
</feature>
<sequence>MKSKIHIDKKEIIITIVLAIVLSVLSIVTLNKYNEVTTVKEQKKADSLDKTLLNIKPNIEYDAEEDKYKINYQNSTPANIIKANFLVFDMNRFKRPINFEEAVSEYSRSNSIFLNKDEINPSKDFILLSNGVYSYKNSIYSFTVNDDKLESEFVGEMPYFREGKARYLVPKINIVEKNGKKFIESYMYNVTKIDVLDYEFIYEDAKTGENYSLKFDNVPKGKKSKKIVAKAPKSGLIKDVVPKESFMRIVNEEGKEYNVVYDYSTNLILDLDKYDKLINKNQGNKYYEAKN</sequence>
<protein>
    <submittedName>
        <fullName evidence="2">Uncharacterized protein</fullName>
    </submittedName>
</protein>
<dbReference type="STRING" id="883114.HMPREF9709_00095"/>
<keyword evidence="1" id="KW-0472">Membrane</keyword>
<dbReference type="HOGENOM" id="CLU_955693_0_0_9"/>
<proteinExistence type="predicted"/>
<dbReference type="Proteomes" id="UP000004191">
    <property type="component" value="Unassembled WGS sequence"/>
</dbReference>
<keyword evidence="3" id="KW-1185">Reference proteome</keyword>
<reference evidence="2 3" key="1">
    <citation type="submission" date="2012-01" db="EMBL/GenBank/DDBJ databases">
        <title>The Genome Sequence of Helcococcus kunzii ATCC 51366.</title>
        <authorList>
            <consortium name="The Broad Institute Genome Sequencing Platform"/>
            <person name="Earl A."/>
            <person name="Ward D."/>
            <person name="Feldgarden M."/>
            <person name="Gevers D."/>
            <person name="Huys G."/>
            <person name="Young S.K."/>
            <person name="Zeng Q."/>
            <person name="Gargeya S."/>
            <person name="Fitzgerald M."/>
            <person name="Haas B."/>
            <person name="Abouelleil A."/>
            <person name="Alvarado L."/>
            <person name="Arachchi H.M."/>
            <person name="Berlin A."/>
            <person name="Chapman S.B."/>
            <person name="Gearin G."/>
            <person name="Goldberg J."/>
            <person name="Griggs A."/>
            <person name="Gujja S."/>
            <person name="Hansen M."/>
            <person name="Heiman D."/>
            <person name="Howarth C."/>
            <person name="Larimer J."/>
            <person name="Lui A."/>
            <person name="MacDonald P.J.P."/>
            <person name="McCowen C."/>
            <person name="Montmayeur A."/>
            <person name="Murphy C."/>
            <person name="Neiman D."/>
            <person name="Pearson M."/>
            <person name="Priest M."/>
            <person name="Roberts A."/>
            <person name="Saif S."/>
            <person name="Shea T."/>
            <person name="Sisk P."/>
            <person name="Stolte C."/>
            <person name="Sykes S."/>
            <person name="Wortman J."/>
            <person name="Nusbaum C."/>
            <person name="Birren B."/>
        </authorList>
    </citation>
    <scope>NUCLEOTIDE SEQUENCE [LARGE SCALE GENOMIC DNA]</scope>
    <source>
        <strain evidence="2 3">ATCC 51366</strain>
    </source>
</reference>
<keyword evidence="1" id="KW-1133">Transmembrane helix</keyword>